<gene>
    <name evidence="1" type="ORF">E5357_08645</name>
</gene>
<keyword evidence="1" id="KW-0808">Transferase</keyword>
<organism evidence="1 2">
    <name type="scientific">Hominisplanchenecus murintestinalis</name>
    <dbReference type="NCBI Taxonomy" id="2941517"/>
    <lineage>
        <taxon>Bacteria</taxon>
        <taxon>Bacillati</taxon>
        <taxon>Bacillota</taxon>
        <taxon>Clostridia</taxon>
        <taxon>Lachnospirales</taxon>
        <taxon>Lachnospiraceae</taxon>
        <taxon>Hominisplanchenecus</taxon>
    </lineage>
</organism>
<evidence type="ECO:0000313" key="1">
    <source>
        <dbReference type="EMBL" id="TGX98573.1"/>
    </source>
</evidence>
<protein>
    <submittedName>
        <fullName evidence="1">4'-phosphopantetheinyl transferase superfamily protein</fullName>
    </submittedName>
</protein>
<dbReference type="EMBL" id="SRZB01000016">
    <property type="protein sequence ID" value="TGX98573.1"/>
    <property type="molecule type" value="Genomic_DNA"/>
</dbReference>
<reference evidence="1" key="1">
    <citation type="submission" date="2019-04" db="EMBL/GenBank/DDBJ databases">
        <title>Microbes associate with the intestines of laboratory mice.</title>
        <authorList>
            <person name="Navarre W."/>
            <person name="Wong E."/>
            <person name="Huang K."/>
            <person name="Tropini C."/>
            <person name="Ng K."/>
            <person name="Yu B."/>
        </authorList>
    </citation>
    <scope>NUCLEOTIDE SEQUENCE</scope>
    <source>
        <strain evidence="1">NM72_1-8</strain>
    </source>
</reference>
<proteinExistence type="predicted"/>
<dbReference type="Proteomes" id="UP000307720">
    <property type="component" value="Unassembled WGS sequence"/>
</dbReference>
<keyword evidence="2" id="KW-1185">Reference proteome</keyword>
<accession>A0AC61R0Z1</accession>
<evidence type="ECO:0000313" key="2">
    <source>
        <dbReference type="Proteomes" id="UP000307720"/>
    </source>
</evidence>
<sequence>MKVAFCGWVCYAFSMIYLLENPEGDMPGSLARKLLAYGLYQEYGITGEITLAAAPLGKPYLPEYPYIHFNYSHCRRGILCGIHHEEIGVDIERIIPYKENLAARISHPNELRMLLETPEKDRCLTALWTAKESYLKYMGTGLRIDLRKLDLSSGLRDGVSVDGVWLHSCFGKGYGMCVCSGERQVRIQRVRQEELSGKCSGIREI</sequence>
<name>A0AC61R0Z1_9FIRM</name>
<comment type="caution">
    <text evidence="1">The sequence shown here is derived from an EMBL/GenBank/DDBJ whole genome shotgun (WGS) entry which is preliminary data.</text>
</comment>